<feature type="region of interest" description="Disordered" evidence="2">
    <location>
        <begin position="272"/>
        <end position="326"/>
    </location>
</feature>
<feature type="region of interest" description="Disordered" evidence="2">
    <location>
        <begin position="92"/>
        <end position="138"/>
    </location>
</feature>
<feature type="compositionally biased region" description="Polar residues" evidence="2">
    <location>
        <begin position="817"/>
        <end position="855"/>
    </location>
</feature>
<sequence>PILRNRDGTRTVDSTAGDVYTNLDRTTILLRTTDTKTLDIVTIPRIWHTQPSGFGIQLYRQPSITEGLPQFMQNPPTFGLQQTQQSNLLVPLAPSSTGHPAFQSSFQSQNLEQPSQQPTIRPPTLRQQQQNQAREPAYVNGRLLDSPGTALTRRIAQDSQPLWNNEIPQRTDQSLFTPVDPPELTINMSQQQFNAHRDFWAQRSYTLRYIGLRTDGTHHRGFGEGLMNVRIFIQRHARHEQLSISEWKSFWRELDTDLYLDTVRMELDEDDNHHHHHDHDHDHDRNHRHDRERNDRDYQLDLGRGRKRRRVISSEGSGNGQNNDDWAEGLQREIQRQQLRQFRIRRNRREQVLPPIQTVSGAPVYMPGLRAVQEEAFRVVNRISPNLDEESSVSWTSPESINQERNTPIPNFRTAQQLLVAQDNQEQLNKQVNVQIQQQINQLHEVNREIQTQQQDVTINNTQNEQIQEIEVIDLEQNTQQVIENIPMNQEGDTNNGNQQPTQTGATYTPQTEAPDNLQHQQVGQNDDLNNMAEQNPFQPTQNFPRLLNLTYQTSLSETGSLNEQQQQLSLSLSPSSSSITQINQNQQPSQRQSLFVTDPNNQFIRGIQQLKYIPIEEAVNRLPLLSEDPKRQVEIKVYTNEQVQYINKMEQDNKFQDMMDNMLNKLQNHSDEDEAMRLRMEILNKLSPEEQQKVKRGFGPQMRLIPFYEAQIQRRITEESKNAIHINAGWDFGSGTGEQQDEYQEDFLNEPQQLEIRILNMKNKKHMHGKHQRGQKKQKNTQAQAQFYYNYQVLDNRLGPLFSQMNYPGPPGRAPDQSNTKLRSRQPTSRRQWIVPPTQTNPQSQITPNPNQNQSSILNVDLMGIFTNPFSVPKGIQHQQNAGEAA</sequence>
<name>A0A5J4UK07_9EUKA</name>
<feature type="compositionally biased region" description="Polar residues" evidence="2">
    <location>
        <begin position="314"/>
        <end position="324"/>
    </location>
</feature>
<feature type="region of interest" description="Disordered" evidence="2">
    <location>
        <begin position="805"/>
        <end position="855"/>
    </location>
</feature>
<organism evidence="3 4">
    <name type="scientific">Streblomastix strix</name>
    <dbReference type="NCBI Taxonomy" id="222440"/>
    <lineage>
        <taxon>Eukaryota</taxon>
        <taxon>Metamonada</taxon>
        <taxon>Preaxostyla</taxon>
        <taxon>Oxymonadida</taxon>
        <taxon>Streblomastigidae</taxon>
        <taxon>Streblomastix</taxon>
    </lineage>
</organism>
<accession>A0A5J4UK07</accession>
<feature type="compositionally biased region" description="Polar residues" evidence="2">
    <location>
        <begin position="92"/>
        <end position="133"/>
    </location>
</feature>
<evidence type="ECO:0000313" key="3">
    <source>
        <dbReference type="EMBL" id="KAA6370390.1"/>
    </source>
</evidence>
<keyword evidence="1" id="KW-0175">Coiled coil</keyword>
<evidence type="ECO:0000256" key="2">
    <source>
        <dbReference type="SAM" id="MobiDB-lite"/>
    </source>
</evidence>
<feature type="region of interest" description="Disordered" evidence="2">
    <location>
        <begin position="559"/>
        <end position="592"/>
    </location>
</feature>
<gene>
    <name evidence="3" type="ORF">EZS28_034083</name>
</gene>
<protein>
    <submittedName>
        <fullName evidence="3">Uncharacterized protein</fullName>
    </submittedName>
</protein>
<dbReference type="Proteomes" id="UP000324800">
    <property type="component" value="Unassembled WGS sequence"/>
</dbReference>
<evidence type="ECO:0000256" key="1">
    <source>
        <dbReference type="SAM" id="Coils"/>
    </source>
</evidence>
<feature type="non-terminal residue" evidence="3">
    <location>
        <position position="887"/>
    </location>
</feature>
<feature type="non-terminal residue" evidence="3">
    <location>
        <position position="1"/>
    </location>
</feature>
<dbReference type="EMBL" id="SNRW01015431">
    <property type="protein sequence ID" value="KAA6370390.1"/>
    <property type="molecule type" value="Genomic_DNA"/>
</dbReference>
<reference evidence="3 4" key="1">
    <citation type="submission" date="2019-03" db="EMBL/GenBank/DDBJ databases">
        <title>Single cell metagenomics reveals metabolic interactions within the superorganism composed of flagellate Streblomastix strix and complex community of Bacteroidetes bacteria on its surface.</title>
        <authorList>
            <person name="Treitli S.C."/>
            <person name="Kolisko M."/>
            <person name="Husnik F."/>
            <person name="Keeling P."/>
            <person name="Hampl V."/>
        </authorList>
    </citation>
    <scope>NUCLEOTIDE SEQUENCE [LARGE SCALE GENOMIC DNA]</scope>
    <source>
        <strain evidence="3">ST1C</strain>
    </source>
</reference>
<feature type="coiled-coil region" evidence="1">
    <location>
        <begin position="429"/>
        <end position="456"/>
    </location>
</feature>
<proteinExistence type="predicted"/>
<evidence type="ECO:0000313" key="4">
    <source>
        <dbReference type="Proteomes" id="UP000324800"/>
    </source>
</evidence>
<comment type="caution">
    <text evidence="3">The sequence shown here is derived from an EMBL/GenBank/DDBJ whole genome shotgun (WGS) entry which is preliminary data.</text>
</comment>
<feature type="compositionally biased region" description="Basic and acidic residues" evidence="2">
    <location>
        <begin position="279"/>
        <end position="299"/>
    </location>
</feature>
<dbReference type="AlphaFoldDB" id="A0A5J4UK07"/>
<feature type="compositionally biased region" description="Low complexity" evidence="2">
    <location>
        <begin position="561"/>
        <end position="592"/>
    </location>
</feature>
<feature type="region of interest" description="Disordered" evidence="2">
    <location>
        <begin position="488"/>
        <end position="513"/>
    </location>
</feature>